<name>A0A9P0GJ97_9CUCU</name>
<reference evidence="9" key="1">
    <citation type="submission" date="2022-01" db="EMBL/GenBank/DDBJ databases">
        <authorList>
            <person name="King R."/>
        </authorList>
    </citation>
    <scope>NUCLEOTIDE SEQUENCE</scope>
</reference>
<evidence type="ECO:0000256" key="5">
    <source>
        <dbReference type="ARBA" id="ARBA00023163"/>
    </source>
</evidence>
<feature type="domain" description="Histone deacetylase complex subunit SAP130 C-terminal" evidence="8">
    <location>
        <begin position="737"/>
        <end position="938"/>
    </location>
</feature>
<feature type="compositionally biased region" description="Polar residues" evidence="7">
    <location>
        <begin position="618"/>
        <end position="639"/>
    </location>
</feature>
<feature type="region of interest" description="Disordered" evidence="7">
    <location>
        <begin position="601"/>
        <end position="653"/>
    </location>
</feature>
<dbReference type="PANTHER" id="PTHR13497">
    <property type="entry name" value="HISTONE DEACETYLASE COMPLEX SUBUNIT SAP130"/>
    <property type="match status" value="1"/>
</dbReference>
<evidence type="ECO:0000256" key="4">
    <source>
        <dbReference type="ARBA" id="ARBA00023015"/>
    </source>
</evidence>
<evidence type="ECO:0000256" key="2">
    <source>
        <dbReference type="ARBA" id="ARBA00007859"/>
    </source>
</evidence>
<proteinExistence type="inferred from homology"/>
<feature type="region of interest" description="Disordered" evidence="7">
    <location>
        <begin position="671"/>
        <end position="797"/>
    </location>
</feature>
<evidence type="ECO:0000256" key="7">
    <source>
        <dbReference type="SAM" id="MobiDB-lite"/>
    </source>
</evidence>
<keyword evidence="5" id="KW-0804">Transcription</keyword>
<dbReference type="Proteomes" id="UP001153636">
    <property type="component" value="Chromosome 9"/>
</dbReference>
<dbReference type="AlphaFoldDB" id="A0A9P0GJ97"/>
<evidence type="ECO:0000313" key="10">
    <source>
        <dbReference type="Proteomes" id="UP001153636"/>
    </source>
</evidence>
<evidence type="ECO:0000256" key="6">
    <source>
        <dbReference type="ARBA" id="ARBA00023242"/>
    </source>
</evidence>
<comment type="subcellular location">
    <subcellularLocation>
        <location evidence="1">Nucleus</location>
    </subcellularLocation>
</comment>
<dbReference type="InterPro" id="IPR031963">
    <property type="entry name" value="SAP130_C"/>
</dbReference>
<keyword evidence="3" id="KW-0678">Repressor</keyword>
<evidence type="ECO:0000259" key="8">
    <source>
        <dbReference type="Pfam" id="PF16014"/>
    </source>
</evidence>
<dbReference type="GO" id="GO:0000122">
    <property type="term" value="P:negative regulation of transcription by RNA polymerase II"/>
    <property type="evidence" value="ECO:0007669"/>
    <property type="project" value="TreeGrafter"/>
</dbReference>
<sequence length="952" mass="102058">MSTNVEDDKDSPKAVPLDLARNQITNIRTVDGKTPLLMSNQSLRGMRVLAQGVSSSTTSSLGGPTIITTNLVSQAVLKPDSSRPQIASIITSNTSQPQVTANLARPAQITLSSATQNPYHVPRGPAVVANLAAPRGNVAAGRTPMVVTAQGGQPHTFVRPPRTPSPAPGTAWLTNNSSGSQIKGAPTVLSSPVRGATVTGKPAVITRTQPQTVSAIRPGTILQNAISIGQPGQMPSFKAGTTGIHTLGNTVTLAQVLPTRTTQGVLYNANSTAQFNPTARITVTTTASNPRPTQTRTISQVTSARLTVPVNVSQSGARLVTPQATVLTSAARISAIATSQPTSTLGAGSRIVASQPNLSIGRLSVAAATPAQVSTTNFLGQTKISTLNLHSLVAVASGNSVQARCTLASQGPKVITQPAQGTIQLTPLTTQIKTTQSGVSTVARTINVPAAIVTQQRQATLVPPQAISIAKVFPQNDNQVAVTAATSVFIHTPVQSTTRHSSPSPNPSNCIITQTSSAIPTTTVATYSLASGTYFYDNGSNNFPVQNRNFAQQQQAGSFAALNQANQPHIRPPSQQVHGIVSNQQLRYNSVMVVEPNRNNPQQIQQSQISDQQHSAQVPEQIQQQAHPISAIKVSSSPRPSILRKRDHEGSPLKAAKNLVPVLANLPSQQSQLGIHQQVRPLPSVSPPSRPDSRGNGHSSGGSTTISATSSPGLAEVNEDSNHAITNNKEEEDAKPPMEMSPRKKPRKQQLTGNDLDENKDDMQFISDHPAKKDEDSDMNQSDEPKDGAPDGQVTTVRKPASASLLNSYRQNWKATHNHYLRHSDVRPKDERRPTIMDLANQYRVQEKVNGWKIHHLSTQMEDLADQEHSVYNQLTELLKCTESEETGKQFDKEVNRVNELIKGNLQRIKIINDGMIEAKSSIMKIFDHKVHVTDIINRCASKRNFKKREKS</sequence>
<dbReference type="EMBL" id="OV651821">
    <property type="protein sequence ID" value="CAH1115609.1"/>
    <property type="molecule type" value="Genomic_DNA"/>
</dbReference>
<dbReference type="InterPro" id="IPR024137">
    <property type="entry name" value="His_deAcase_cplx_SAP130"/>
</dbReference>
<comment type="similarity">
    <text evidence="2">Belongs to the SAP130 family.</text>
</comment>
<feature type="compositionally biased region" description="Low complexity" evidence="7">
    <location>
        <begin position="694"/>
        <end position="713"/>
    </location>
</feature>
<keyword evidence="4" id="KW-0805">Transcription regulation</keyword>
<evidence type="ECO:0000313" key="9">
    <source>
        <dbReference type="EMBL" id="CAH1115609.1"/>
    </source>
</evidence>
<dbReference type="GO" id="GO:0070822">
    <property type="term" value="C:Sin3-type complex"/>
    <property type="evidence" value="ECO:0007669"/>
    <property type="project" value="TreeGrafter"/>
</dbReference>
<keyword evidence="6" id="KW-0539">Nucleus</keyword>
<feature type="compositionally biased region" description="Low complexity" evidence="7">
    <location>
        <begin position="602"/>
        <end position="617"/>
    </location>
</feature>
<dbReference type="OrthoDB" id="10048604at2759"/>
<evidence type="ECO:0000256" key="3">
    <source>
        <dbReference type="ARBA" id="ARBA00022491"/>
    </source>
</evidence>
<gene>
    <name evidence="9" type="ORF">PSYICH_LOCUS15604</name>
</gene>
<dbReference type="Pfam" id="PF16014">
    <property type="entry name" value="SAP130_C"/>
    <property type="match status" value="1"/>
</dbReference>
<dbReference type="PANTHER" id="PTHR13497:SF3">
    <property type="entry name" value="HISTONE DEACETYLASE COMPLEX SUBUNIT SAP130"/>
    <property type="match status" value="1"/>
</dbReference>
<organism evidence="9 10">
    <name type="scientific">Psylliodes chrysocephalus</name>
    <dbReference type="NCBI Taxonomy" id="3402493"/>
    <lineage>
        <taxon>Eukaryota</taxon>
        <taxon>Metazoa</taxon>
        <taxon>Ecdysozoa</taxon>
        <taxon>Arthropoda</taxon>
        <taxon>Hexapoda</taxon>
        <taxon>Insecta</taxon>
        <taxon>Pterygota</taxon>
        <taxon>Neoptera</taxon>
        <taxon>Endopterygota</taxon>
        <taxon>Coleoptera</taxon>
        <taxon>Polyphaga</taxon>
        <taxon>Cucujiformia</taxon>
        <taxon>Chrysomeloidea</taxon>
        <taxon>Chrysomelidae</taxon>
        <taxon>Galerucinae</taxon>
        <taxon>Alticini</taxon>
        <taxon>Psylliodes</taxon>
    </lineage>
</organism>
<evidence type="ECO:0000256" key="1">
    <source>
        <dbReference type="ARBA" id="ARBA00004123"/>
    </source>
</evidence>
<keyword evidence="10" id="KW-1185">Reference proteome</keyword>
<protein>
    <recommendedName>
        <fullName evidence="8">Histone deacetylase complex subunit SAP130 C-terminal domain-containing protein</fullName>
    </recommendedName>
</protein>
<feature type="region of interest" description="Disordered" evidence="7">
    <location>
        <begin position="152"/>
        <end position="185"/>
    </location>
</feature>
<accession>A0A9P0GJ97</accession>
<feature type="compositionally biased region" description="Polar residues" evidence="7">
    <location>
        <begin position="172"/>
        <end position="181"/>
    </location>
</feature>